<evidence type="ECO:0000313" key="2">
    <source>
        <dbReference type="Proteomes" id="UP001165121"/>
    </source>
</evidence>
<organism evidence="1 2">
    <name type="scientific">Phytophthora fragariaefolia</name>
    <dbReference type="NCBI Taxonomy" id="1490495"/>
    <lineage>
        <taxon>Eukaryota</taxon>
        <taxon>Sar</taxon>
        <taxon>Stramenopiles</taxon>
        <taxon>Oomycota</taxon>
        <taxon>Peronosporomycetes</taxon>
        <taxon>Peronosporales</taxon>
        <taxon>Peronosporaceae</taxon>
        <taxon>Phytophthora</taxon>
    </lineage>
</organism>
<proteinExistence type="predicted"/>
<sequence length="96" mass="10096">MPHVMSVLLLPNSSANSVIVIDTVKKSKASQDHATKATKNCIHWSRLSRPSTLNGFSTCAIGGLSVVTRDLRYSPALIFSSEGGGVPETLGVRAGT</sequence>
<comment type="caution">
    <text evidence="1">The sequence shown here is derived from an EMBL/GenBank/DDBJ whole genome shotgun (WGS) entry which is preliminary data.</text>
</comment>
<dbReference type="Proteomes" id="UP001165121">
    <property type="component" value="Unassembled WGS sequence"/>
</dbReference>
<keyword evidence="2" id="KW-1185">Reference proteome</keyword>
<reference evidence="1" key="1">
    <citation type="submission" date="2023-04" db="EMBL/GenBank/DDBJ databases">
        <title>Phytophthora fragariaefolia NBRC 109709.</title>
        <authorList>
            <person name="Ichikawa N."/>
            <person name="Sato H."/>
            <person name="Tonouchi N."/>
        </authorList>
    </citation>
    <scope>NUCLEOTIDE SEQUENCE</scope>
    <source>
        <strain evidence="1">NBRC 109709</strain>
    </source>
</reference>
<gene>
    <name evidence="1" type="ORF">Pfra01_002643900</name>
</gene>
<protein>
    <submittedName>
        <fullName evidence="1">Unnamed protein product</fullName>
    </submittedName>
</protein>
<dbReference type="EMBL" id="BSXT01005537">
    <property type="protein sequence ID" value="GMF60826.1"/>
    <property type="molecule type" value="Genomic_DNA"/>
</dbReference>
<evidence type="ECO:0000313" key="1">
    <source>
        <dbReference type="EMBL" id="GMF60826.1"/>
    </source>
</evidence>
<dbReference type="AlphaFoldDB" id="A0A9W6YEK3"/>
<accession>A0A9W6YEK3</accession>
<name>A0A9W6YEK3_9STRA</name>